<keyword evidence="1" id="KW-0808">Transferase</keyword>
<dbReference type="SUPFAM" id="SSF110738">
    <property type="entry name" value="Glycerate kinase I"/>
    <property type="match status" value="1"/>
</dbReference>
<evidence type="ECO:0000313" key="1">
    <source>
        <dbReference type="EMBL" id="KZX20680.1"/>
    </source>
</evidence>
<name>A0A162FWR2_9MICO</name>
<dbReference type="InterPro" id="IPR018197">
    <property type="entry name" value="Glycerate_kinase_RE-like"/>
</dbReference>
<keyword evidence="2" id="KW-1185">Reference proteome</keyword>
<dbReference type="GO" id="GO:0031388">
    <property type="term" value="P:organic acid phosphorylation"/>
    <property type="evidence" value="ECO:0007669"/>
    <property type="project" value="InterPro"/>
</dbReference>
<dbReference type="InterPro" id="IPR004381">
    <property type="entry name" value="Glycerate_kinase"/>
</dbReference>
<dbReference type="PATRIC" id="fig|1671680.3.peg.2361"/>
<dbReference type="EMBL" id="LIIN01000080">
    <property type="protein sequence ID" value="KZX20680.1"/>
    <property type="molecule type" value="Genomic_DNA"/>
</dbReference>
<keyword evidence="1" id="KW-0418">Kinase</keyword>
<organism evidence="1 2">
    <name type="scientific">Rathayibacter tanaceti</name>
    <dbReference type="NCBI Taxonomy" id="1671680"/>
    <lineage>
        <taxon>Bacteria</taxon>
        <taxon>Bacillati</taxon>
        <taxon>Actinomycetota</taxon>
        <taxon>Actinomycetes</taxon>
        <taxon>Micrococcales</taxon>
        <taxon>Microbacteriaceae</taxon>
        <taxon>Rathayibacter</taxon>
    </lineage>
</organism>
<evidence type="ECO:0000313" key="2">
    <source>
        <dbReference type="Proteomes" id="UP000076717"/>
    </source>
</evidence>
<gene>
    <name evidence="1" type="ORF">ACH61_02215</name>
</gene>
<dbReference type="AlphaFoldDB" id="A0A162FWR2"/>
<accession>A0A162FWR2</accession>
<dbReference type="Proteomes" id="UP000076717">
    <property type="component" value="Unassembled WGS sequence"/>
</dbReference>
<comment type="caution">
    <text evidence="1">The sequence shown here is derived from an EMBL/GenBank/DDBJ whole genome shotgun (WGS) entry which is preliminary data.</text>
</comment>
<dbReference type="GO" id="GO:0008887">
    <property type="term" value="F:glycerate kinase activity"/>
    <property type="evidence" value="ECO:0007669"/>
    <property type="project" value="InterPro"/>
</dbReference>
<reference evidence="1 2" key="1">
    <citation type="submission" date="2015-08" db="EMBL/GenBank/DDBJ databases">
        <title>Draft Genome Sequence of Rathayibacter sp. Strain VKM Ac-2596 Isolated from Leaf Gall Induced by Plant-Parasitic Nematodes.</title>
        <authorList>
            <person name="Vasilenko O.V."/>
            <person name="Starodumova I.P."/>
            <person name="Tarlachkov S.V."/>
            <person name="Dorofeeva L.V."/>
            <person name="Evtushenko L.I."/>
        </authorList>
    </citation>
    <scope>NUCLEOTIDE SEQUENCE [LARGE SCALE GENOMIC DNA]</scope>
    <source>
        <strain evidence="1 2">VKM Ac-2596</strain>
    </source>
</reference>
<sequence length="99" mass="9638">MVGEALGLPVLVAGADIVITGEGRFDAQTDAGKVPAAVLRLAEAAGARTLLVAGSIQAPTTAFAGSVSLTEAAGSASAALADPLTHLRAVASELALWSA</sequence>
<dbReference type="Gene3D" id="3.40.50.10350">
    <property type="entry name" value="Glycerate kinase, domain 1"/>
    <property type="match status" value="1"/>
</dbReference>
<dbReference type="Pfam" id="PF02595">
    <property type="entry name" value="Gly_kinase"/>
    <property type="match status" value="1"/>
</dbReference>
<dbReference type="InterPro" id="IPR036129">
    <property type="entry name" value="Glycerate_kinase_sf"/>
</dbReference>
<protein>
    <submittedName>
        <fullName evidence="1">Glycerate kinase family protein</fullName>
    </submittedName>
</protein>
<proteinExistence type="predicted"/>